<proteinExistence type="predicted"/>
<accession>A0A097PBM6</accession>
<keyword evidence="1" id="KW-0472">Membrane</keyword>
<feature type="transmembrane region" description="Helical" evidence="1">
    <location>
        <begin position="21"/>
        <end position="46"/>
    </location>
</feature>
<evidence type="ECO:0000256" key="1">
    <source>
        <dbReference type="SAM" id="Phobius"/>
    </source>
</evidence>
<dbReference type="AlphaFoldDB" id="A0A097PBM6"/>
<keyword evidence="1" id="KW-1133">Transmembrane helix</keyword>
<reference evidence="2" key="2">
    <citation type="submission" date="2014-07" db="EMBL/GenBank/DDBJ databases">
        <authorList>
            <person name="David S.R."/>
            <person name="Jackson C.J."/>
            <person name="Adrian R.-P."/>
        </authorList>
    </citation>
    <scope>NUCLEOTIDE SEQUENCE</scope>
    <source>
        <strain evidence="2">NIES-763</strain>
    </source>
</reference>
<geneLocation type="mitochondrion" evidence="2"/>
<name>A0A097PBM6_CYAPA</name>
<dbReference type="Gene3D" id="1.20.1300.10">
    <property type="entry name" value="Fumarate reductase/succinate dehydrogenase, transmembrane subunit"/>
    <property type="match status" value="1"/>
</dbReference>
<protein>
    <submittedName>
        <fullName evidence="2">Succinate dehydrogenase subunit 4</fullName>
    </submittedName>
</protein>
<evidence type="ECO:0000313" key="2">
    <source>
        <dbReference type="EMBL" id="AIU44674.1"/>
    </source>
</evidence>
<dbReference type="EMBL" id="KM198930">
    <property type="protein sequence ID" value="AIU44674.1"/>
    <property type="molecule type" value="Genomic_DNA"/>
</dbReference>
<organism evidence="2">
    <name type="scientific">Cyanophora paradoxa</name>
    <dbReference type="NCBI Taxonomy" id="2762"/>
    <lineage>
        <taxon>Eukaryota</taxon>
        <taxon>Glaucocystophyceae</taxon>
        <taxon>Cyanophorales</taxon>
        <taxon>Cyanophoraceae</taxon>
        <taxon>Cyanophora</taxon>
    </lineage>
</organism>
<keyword evidence="2" id="KW-0496">Mitochondrion</keyword>
<keyword evidence="1" id="KW-0812">Transmembrane</keyword>
<dbReference type="SUPFAM" id="SSF81343">
    <property type="entry name" value="Fumarate reductase respiratory complex transmembrane subunits"/>
    <property type="match status" value="1"/>
</dbReference>
<dbReference type="InterPro" id="IPR034804">
    <property type="entry name" value="SQR/QFR_C/D"/>
</dbReference>
<gene>
    <name evidence="2" type="primary">sdh4</name>
</gene>
<feature type="transmembrane region" description="Helical" evidence="1">
    <location>
        <begin position="66"/>
        <end position="90"/>
    </location>
</feature>
<dbReference type="GO" id="GO:0016020">
    <property type="term" value="C:membrane"/>
    <property type="evidence" value="ECO:0007669"/>
    <property type="project" value="InterPro"/>
</dbReference>
<reference evidence="2" key="1">
    <citation type="journal article" date="2014" name="Mol. Phylogenet. Evol.">
        <title>Nucleotide substitution analyses of the glaucophyte Cyanophora suggest an ancestrally lower mutation rate in plastid vs mitochondrial DNA for the Archaeplastida.</title>
        <authorList>
            <person name="Smith D.R."/>
            <person name="Jackson C.J."/>
            <person name="Reyes-Prieto A."/>
        </authorList>
    </citation>
    <scope>NUCLEOTIDE SEQUENCE</scope>
    <source>
        <strain evidence="2">NIES-763</strain>
    </source>
</reference>
<sequence length="91" mass="10949">MNLYNHIKIGKIEWYVQKISSLLILTLFFFDMNIFIIYIFNLLLHIELGFDSILEDYYQNILLKAFFNFLFKFILILTLSLIYSNSILILV</sequence>